<dbReference type="KEGG" id="ral:Rumal_1497"/>
<name>E6UH06_RUMA7</name>
<sequence>MKRNWLTSADKAARGRTKRTLDNFAHNTAVFDEYSSRLLHGQRTRPLCDMRYGTYPLSWNGCELIACYNCAVLLGRQISFPQVVFEFELNRMHYIFPNGYWGTAPKKLWYFFIKHDMPYRSFRDGGQFAKYARTERASCGIISFWNNERSTARFHGLDFFSGGLHTVAYRYRAGRFFVYNLFGKDTATRSFADISEVYSDNRFIIGYIFDGDIKE</sequence>
<proteinExistence type="predicted"/>
<dbReference type="STRING" id="697329.Rumal_1497"/>
<dbReference type="OrthoDB" id="2003288at2"/>
<evidence type="ECO:0000313" key="1">
    <source>
        <dbReference type="EMBL" id="ADU21998.1"/>
    </source>
</evidence>
<dbReference type="Proteomes" id="UP000006919">
    <property type="component" value="Chromosome"/>
</dbReference>
<dbReference type="HOGENOM" id="CLU_1282444_0_0_9"/>
<dbReference type="EMBL" id="CP002403">
    <property type="protein sequence ID" value="ADU21998.1"/>
    <property type="molecule type" value="Genomic_DNA"/>
</dbReference>
<organism evidence="1 2">
    <name type="scientific">Ruminococcus albus (strain ATCC 27210 / DSM 20455 / JCM 14654 / NCDO 2250 / 7)</name>
    <dbReference type="NCBI Taxonomy" id="697329"/>
    <lineage>
        <taxon>Bacteria</taxon>
        <taxon>Bacillati</taxon>
        <taxon>Bacillota</taxon>
        <taxon>Clostridia</taxon>
        <taxon>Eubacteriales</taxon>
        <taxon>Oscillospiraceae</taxon>
        <taxon>Ruminococcus</taxon>
    </lineage>
</organism>
<protein>
    <submittedName>
        <fullName evidence="1">Uncharacterized protein</fullName>
    </submittedName>
</protein>
<dbReference type="RefSeq" id="WP_013498163.1">
    <property type="nucleotide sequence ID" value="NC_014833.1"/>
</dbReference>
<dbReference type="eggNOG" id="COG1835">
    <property type="taxonomic scope" value="Bacteria"/>
</dbReference>
<evidence type="ECO:0000313" key="2">
    <source>
        <dbReference type="Proteomes" id="UP000006919"/>
    </source>
</evidence>
<reference evidence="1 2" key="1">
    <citation type="journal article" date="2011" name="J. Bacteriol.">
        <title>Complete genome of the cellulolytic ruminal bacterium Ruminococcus albus 7.</title>
        <authorList>
            <person name="Suen G."/>
            <person name="Stevenson D.M."/>
            <person name="Bruce D.C."/>
            <person name="Chertkov O."/>
            <person name="Copeland A."/>
            <person name="Cheng J.F."/>
            <person name="Detter C."/>
            <person name="Detter J.C."/>
            <person name="Goodwin L.A."/>
            <person name="Han C.S."/>
            <person name="Hauser L.J."/>
            <person name="Ivanova N.N."/>
            <person name="Kyrpides N.C."/>
            <person name="Land M.L."/>
            <person name="Lapidus A."/>
            <person name="Lucas S."/>
            <person name="Ovchinnikova G."/>
            <person name="Pitluck S."/>
            <person name="Tapia R."/>
            <person name="Woyke T."/>
            <person name="Boyum J."/>
            <person name="Mead D."/>
            <person name="Weimer P.J."/>
        </authorList>
    </citation>
    <scope>NUCLEOTIDE SEQUENCE [LARGE SCALE GENOMIC DNA]</scope>
    <source>
        <strain evidence="2">ATCC 27210 / DSM 20455 / JCM 14654 / NCDO 2250 / 7</strain>
    </source>
</reference>
<accession>E6UH06</accession>
<gene>
    <name evidence="1" type="ordered locus">Rumal_1497</name>
</gene>
<dbReference type="AlphaFoldDB" id="E6UH06"/>